<dbReference type="AlphaFoldDB" id="A0A8K0W8Z0"/>
<feature type="region of interest" description="Disordered" evidence="3">
    <location>
        <begin position="476"/>
        <end position="497"/>
    </location>
</feature>
<evidence type="ECO:0000256" key="2">
    <source>
        <dbReference type="ARBA" id="ARBA00023242"/>
    </source>
</evidence>
<keyword evidence="6" id="KW-1185">Reference proteome</keyword>
<dbReference type="GO" id="GO:0003677">
    <property type="term" value="F:DNA binding"/>
    <property type="evidence" value="ECO:0007669"/>
    <property type="project" value="InterPro"/>
</dbReference>
<evidence type="ECO:0000313" key="5">
    <source>
        <dbReference type="EMBL" id="KAH7241333.1"/>
    </source>
</evidence>
<dbReference type="Pfam" id="PF00172">
    <property type="entry name" value="Zn_clus"/>
    <property type="match status" value="1"/>
</dbReference>
<evidence type="ECO:0000313" key="6">
    <source>
        <dbReference type="Proteomes" id="UP000813427"/>
    </source>
</evidence>
<sequence length="679" mass="76316">MTKGLGIRQYRSCVRCRSRKTRCDLGSGSDPGKPPCAKCLREGAECVLAGSRRGGDYSRYRRPRRTSHSRHPIAALSISSSDHISPRQNNRSKTTEDGVHDKLQNPIDALLVLAHAADQPEYGVGSDNNRHTPDGYEGLTNVTEVPPLTLSMQTPQLSGSMPEPVGETTIDDYPIISDGSLDAILLMQLLRHYADNYHHFFPLVPANVLRPEHILDTIRNESFLLTAILIVSSRDRTDLTETHNSIWEYMKSLILKVVLGKKCVRKVGSVEGLLLLGEWTLHNQDQVDDGDEASAWSIIGLAVRLAYLLRLEESGFKSDDAELQSVHRERLVWTFTYLSDRQISIRMGQAFWCRGPALSARFTARDFPALQPTRSRDEDFASFIQAQVELTTLFGNAHDILFASRSRTAELMMRGDYTKYVDDTTKAMYAWQHAWTSLAVSPHLKSCLNLMQEYLRLYVNAFAFQAVIYRASVNKDSNSDLSDGSRSRGSKMFPDSAMASPDARHIYEAADAAEALIRIVTDDIHPERYLRYMPARFYLYEIHSSVFLYKAHACGAISSGNHTHITSLMERFISVLKAAAVDDKHIAAAYAKLLDRLWFRRTHGLSMSDITNDNTELDQGDQEVTNSPPTLATDTNMSQISFFDDFGFQPLEYTDVMDGLFSMPFVASWDPTTFPNIIA</sequence>
<protein>
    <recommendedName>
        <fullName evidence="4">Zn(2)-C6 fungal-type domain-containing protein</fullName>
    </recommendedName>
</protein>
<dbReference type="SMART" id="SM00906">
    <property type="entry name" value="Fungal_trans"/>
    <property type="match status" value="1"/>
</dbReference>
<feature type="compositionally biased region" description="Polar residues" evidence="3">
    <location>
        <begin position="77"/>
        <end position="92"/>
    </location>
</feature>
<dbReference type="InterPro" id="IPR001138">
    <property type="entry name" value="Zn2Cys6_DnaBD"/>
</dbReference>
<dbReference type="SMART" id="SM00066">
    <property type="entry name" value="GAL4"/>
    <property type="match status" value="1"/>
</dbReference>
<dbReference type="PROSITE" id="PS00463">
    <property type="entry name" value="ZN2_CY6_FUNGAL_1"/>
    <property type="match status" value="1"/>
</dbReference>
<keyword evidence="1" id="KW-0479">Metal-binding</keyword>
<dbReference type="InterPro" id="IPR052780">
    <property type="entry name" value="AAA_Catabolism_Regulators"/>
</dbReference>
<dbReference type="PROSITE" id="PS50048">
    <property type="entry name" value="ZN2_CY6_FUNGAL_2"/>
    <property type="match status" value="1"/>
</dbReference>
<evidence type="ECO:0000259" key="4">
    <source>
        <dbReference type="PROSITE" id="PS50048"/>
    </source>
</evidence>
<reference evidence="5" key="1">
    <citation type="journal article" date="2021" name="Nat. Commun.">
        <title>Genetic determinants of endophytism in the Arabidopsis root mycobiome.</title>
        <authorList>
            <person name="Mesny F."/>
            <person name="Miyauchi S."/>
            <person name="Thiergart T."/>
            <person name="Pickel B."/>
            <person name="Atanasova L."/>
            <person name="Karlsson M."/>
            <person name="Huettel B."/>
            <person name="Barry K.W."/>
            <person name="Haridas S."/>
            <person name="Chen C."/>
            <person name="Bauer D."/>
            <person name="Andreopoulos W."/>
            <person name="Pangilinan J."/>
            <person name="LaButti K."/>
            <person name="Riley R."/>
            <person name="Lipzen A."/>
            <person name="Clum A."/>
            <person name="Drula E."/>
            <person name="Henrissat B."/>
            <person name="Kohler A."/>
            <person name="Grigoriev I.V."/>
            <person name="Martin F.M."/>
            <person name="Hacquard S."/>
        </authorList>
    </citation>
    <scope>NUCLEOTIDE SEQUENCE</scope>
    <source>
        <strain evidence="5">MPI-SDFR-AT-0068</strain>
    </source>
</reference>
<dbReference type="Pfam" id="PF04082">
    <property type="entry name" value="Fungal_trans"/>
    <property type="match status" value="1"/>
</dbReference>
<dbReference type="PANTHER" id="PTHR31644:SF1">
    <property type="entry name" value="ZN(II)2CYS6 TRANSCRIPTION FACTOR (EUROFUNG)"/>
    <property type="match status" value="1"/>
</dbReference>
<comment type="caution">
    <text evidence="5">The sequence shown here is derived from an EMBL/GenBank/DDBJ whole genome shotgun (WGS) entry which is preliminary data.</text>
</comment>
<dbReference type="OrthoDB" id="5818554at2759"/>
<dbReference type="Proteomes" id="UP000813427">
    <property type="component" value="Unassembled WGS sequence"/>
</dbReference>
<dbReference type="GO" id="GO:0000981">
    <property type="term" value="F:DNA-binding transcription factor activity, RNA polymerase II-specific"/>
    <property type="evidence" value="ECO:0007669"/>
    <property type="project" value="InterPro"/>
</dbReference>
<dbReference type="InterPro" id="IPR007219">
    <property type="entry name" value="XnlR_reg_dom"/>
</dbReference>
<dbReference type="PANTHER" id="PTHR31644">
    <property type="entry name" value="TRANSCRIPTIONAL ACTIVATOR ARO80-RELATED"/>
    <property type="match status" value="1"/>
</dbReference>
<feature type="compositionally biased region" description="Basic residues" evidence="3">
    <location>
        <begin position="60"/>
        <end position="71"/>
    </location>
</feature>
<keyword evidence="2" id="KW-0539">Nucleus</keyword>
<dbReference type="GO" id="GO:0008270">
    <property type="term" value="F:zinc ion binding"/>
    <property type="evidence" value="ECO:0007669"/>
    <property type="project" value="InterPro"/>
</dbReference>
<name>A0A8K0W8Z0_9HYPO</name>
<gene>
    <name evidence="5" type="ORF">BKA59DRAFT_439581</name>
</gene>
<evidence type="ECO:0000256" key="1">
    <source>
        <dbReference type="ARBA" id="ARBA00022723"/>
    </source>
</evidence>
<accession>A0A8K0W8Z0</accession>
<evidence type="ECO:0000256" key="3">
    <source>
        <dbReference type="SAM" id="MobiDB-lite"/>
    </source>
</evidence>
<dbReference type="GO" id="GO:0006351">
    <property type="term" value="P:DNA-templated transcription"/>
    <property type="evidence" value="ECO:0007669"/>
    <property type="project" value="InterPro"/>
</dbReference>
<dbReference type="CDD" id="cd12148">
    <property type="entry name" value="fungal_TF_MHR"/>
    <property type="match status" value="1"/>
</dbReference>
<dbReference type="InterPro" id="IPR036864">
    <property type="entry name" value="Zn2-C6_fun-type_DNA-bd_sf"/>
</dbReference>
<dbReference type="SUPFAM" id="SSF57701">
    <property type="entry name" value="Zn2/Cys6 DNA-binding domain"/>
    <property type="match status" value="1"/>
</dbReference>
<feature type="region of interest" description="Disordered" evidence="3">
    <location>
        <begin position="53"/>
        <end position="100"/>
    </location>
</feature>
<dbReference type="CDD" id="cd00067">
    <property type="entry name" value="GAL4"/>
    <property type="match status" value="1"/>
</dbReference>
<feature type="domain" description="Zn(2)-C6 fungal-type" evidence="4">
    <location>
        <begin position="12"/>
        <end position="48"/>
    </location>
</feature>
<dbReference type="EMBL" id="JAGPXF010000005">
    <property type="protein sequence ID" value="KAH7241333.1"/>
    <property type="molecule type" value="Genomic_DNA"/>
</dbReference>
<dbReference type="Gene3D" id="4.10.240.10">
    <property type="entry name" value="Zn(2)-C6 fungal-type DNA-binding domain"/>
    <property type="match status" value="1"/>
</dbReference>
<proteinExistence type="predicted"/>
<dbReference type="GO" id="GO:0005634">
    <property type="term" value="C:nucleus"/>
    <property type="evidence" value="ECO:0007669"/>
    <property type="project" value="TreeGrafter"/>
</dbReference>
<organism evidence="5 6">
    <name type="scientific">Fusarium tricinctum</name>
    <dbReference type="NCBI Taxonomy" id="61284"/>
    <lineage>
        <taxon>Eukaryota</taxon>
        <taxon>Fungi</taxon>
        <taxon>Dikarya</taxon>
        <taxon>Ascomycota</taxon>
        <taxon>Pezizomycotina</taxon>
        <taxon>Sordariomycetes</taxon>
        <taxon>Hypocreomycetidae</taxon>
        <taxon>Hypocreales</taxon>
        <taxon>Nectriaceae</taxon>
        <taxon>Fusarium</taxon>
        <taxon>Fusarium tricinctum species complex</taxon>
    </lineage>
</organism>